<dbReference type="EMBL" id="CM023481">
    <property type="protein sequence ID" value="KAH6946996.1"/>
    <property type="molecule type" value="Genomic_DNA"/>
</dbReference>
<reference evidence="1" key="1">
    <citation type="submission" date="2020-05" db="EMBL/GenBank/DDBJ databases">
        <title>Large-scale comparative analyses of tick genomes elucidate their genetic diversity and vector capacities.</title>
        <authorList>
            <person name="Jia N."/>
            <person name="Wang J."/>
            <person name="Shi W."/>
            <person name="Du L."/>
            <person name="Sun Y."/>
            <person name="Zhan W."/>
            <person name="Jiang J."/>
            <person name="Wang Q."/>
            <person name="Zhang B."/>
            <person name="Ji P."/>
            <person name="Sakyi L.B."/>
            <person name="Cui X."/>
            <person name="Yuan T."/>
            <person name="Jiang B."/>
            <person name="Yang W."/>
            <person name="Lam T.T.-Y."/>
            <person name="Chang Q."/>
            <person name="Ding S."/>
            <person name="Wang X."/>
            <person name="Zhu J."/>
            <person name="Ruan X."/>
            <person name="Zhao L."/>
            <person name="Wei J."/>
            <person name="Que T."/>
            <person name="Du C."/>
            <person name="Cheng J."/>
            <person name="Dai P."/>
            <person name="Han X."/>
            <person name="Huang E."/>
            <person name="Gao Y."/>
            <person name="Liu J."/>
            <person name="Shao H."/>
            <person name="Ye R."/>
            <person name="Li L."/>
            <person name="Wei W."/>
            <person name="Wang X."/>
            <person name="Wang C."/>
            <person name="Yang T."/>
            <person name="Huo Q."/>
            <person name="Li W."/>
            <person name="Guo W."/>
            <person name="Chen H."/>
            <person name="Zhou L."/>
            <person name="Ni X."/>
            <person name="Tian J."/>
            <person name="Zhou Y."/>
            <person name="Sheng Y."/>
            <person name="Liu T."/>
            <person name="Pan Y."/>
            <person name="Xia L."/>
            <person name="Li J."/>
            <person name="Zhao F."/>
            <person name="Cao W."/>
        </authorList>
    </citation>
    <scope>NUCLEOTIDE SEQUENCE</scope>
    <source>
        <strain evidence="1">Hyas-2018</strain>
    </source>
</reference>
<dbReference type="Proteomes" id="UP000821845">
    <property type="component" value="Chromosome 1"/>
</dbReference>
<evidence type="ECO:0000313" key="1">
    <source>
        <dbReference type="EMBL" id="KAH6946996.1"/>
    </source>
</evidence>
<comment type="caution">
    <text evidence="1">The sequence shown here is derived from an EMBL/GenBank/DDBJ whole genome shotgun (WGS) entry which is preliminary data.</text>
</comment>
<keyword evidence="2" id="KW-1185">Reference proteome</keyword>
<name>A0ACB7TII6_HYAAI</name>
<evidence type="ECO:0000313" key="2">
    <source>
        <dbReference type="Proteomes" id="UP000821845"/>
    </source>
</evidence>
<gene>
    <name evidence="1" type="ORF">HPB50_016618</name>
</gene>
<protein>
    <submittedName>
        <fullName evidence="1">Uncharacterized protein</fullName>
    </submittedName>
</protein>
<accession>A0ACB7TII6</accession>
<sequence>MEELQTIVAKVEGTQNNQPLTYVYGEPNEPMPPTPADLIGGRQQRHDGENRPPNNRDIEEEWKSRCEMVRAWWKRWHHEYIKEIGATVKAQARNVKPLSVDGVVLIEDRCPRTFWKMCQTEKTYSGRDRRTVSCLLRKSSKDVLKICKHLTSGGLLQIARQSAQVGRQDSVKYHHQDCRR</sequence>
<proteinExistence type="predicted"/>
<organism evidence="1 2">
    <name type="scientific">Hyalomma asiaticum</name>
    <name type="common">Tick</name>
    <dbReference type="NCBI Taxonomy" id="266040"/>
    <lineage>
        <taxon>Eukaryota</taxon>
        <taxon>Metazoa</taxon>
        <taxon>Ecdysozoa</taxon>
        <taxon>Arthropoda</taxon>
        <taxon>Chelicerata</taxon>
        <taxon>Arachnida</taxon>
        <taxon>Acari</taxon>
        <taxon>Parasitiformes</taxon>
        <taxon>Ixodida</taxon>
        <taxon>Ixodoidea</taxon>
        <taxon>Ixodidae</taxon>
        <taxon>Hyalomminae</taxon>
        <taxon>Hyalomma</taxon>
    </lineage>
</organism>